<organism evidence="2 3">
    <name type="scientific">Collinsella stercoris DSM 13279</name>
    <dbReference type="NCBI Taxonomy" id="445975"/>
    <lineage>
        <taxon>Bacteria</taxon>
        <taxon>Bacillati</taxon>
        <taxon>Actinomycetota</taxon>
        <taxon>Coriobacteriia</taxon>
        <taxon>Coriobacteriales</taxon>
        <taxon>Coriobacteriaceae</taxon>
        <taxon>Collinsella</taxon>
    </lineage>
</organism>
<keyword evidence="1" id="KW-1133">Transmembrane helix</keyword>
<dbReference type="EMBL" id="ABXJ01000014">
    <property type="protein sequence ID" value="EEA91525.1"/>
    <property type="molecule type" value="Genomic_DNA"/>
</dbReference>
<dbReference type="Proteomes" id="UP000003560">
    <property type="component" value="Unassembled WGS sequence"/>
</dbReference>
<dbReference type="AlphaFoldDB" id="B6G8A2"/>
<dbReference type="STRING" id="445975.COLSTE_00293"/>
<proteinExistence type="predicted"/>
<dbReference type="HOGENOM" id="CLU_3268569_0_0_11"/>
<keyword evidence="1" id="KW-0812">Transmembrane</keyword>
<evidence type="ECO:0000313" key="3">
    <source>
        <dbReference type="Proteomes" id="UP000003560"/>
    </source>
</evidence>
<sequence>MGDPFVFVMFESFFVVCFCAFMILYVFNIVKVGIRQDVLVC</sequence>
<evidence type="ECO:0000256" key="1">
    <source>
        <dbReference type="SAM" id="Phobius"/>
    </source>
</evidence>
<keyword evidence="3" id="KW-1185">Reference proteome</keyword>
<evidence type="ECO:0000313" key="2">
    <source>
        <dbReference type="EMBL" id="EEA91525.1"/>
    </source>
</evidence>
<name>B6G8A2_9ACTN</name>
<gene>
    <name evidence="2" type="ORF">COLSTE_00293</name>
</gene>
<feature type="transmembrane region" description="Helical" evidence="1">
    <location>
        <begin position="6"/>
        <end position="27"/>
    </location>
</feature>
<accession>B6G8A2</accession>
<reference evidence="2 3" key="1">
    <citation type="submission" date="2008-10" db="EMBL/GenBank/DDBJ databases">
        <title>Draft genome sequence of Collinsella stercoris (DSM 13279).</title>
        <authorList>
            <person name="Sudarsanam P."/>
            <person name="Ley R."/>
            <person name="Guruge J."/>
            <person name="Turnbaugh P.J."/>
            <person name="Mahowald M."/>
            <person name="Liep D."/>
            <person name="Gordon J."/>
        </authorList>
    </citation>
    <scope>NUCLEOTIDE SEQUENCE [LARGE SCALE GENOMIC DNA]</scope>
    <source>
        <strain evidence="2 3">DSM 13279</strain>
    </source>
</reference>
<comment type="caution">
    <text evidence="2">The sequence shown here is derived from an EMBL/GenBank/DDBJ whole genome shotgun (WGS) entry which is preliminary data.</text>
</comment>
<protein>
    <submittedName>
        <fullName evidence="2">Uncharacterized protein</fullName>
    </submittedName>
</protein>
<keyword evidence="1" id="KW-0472">Membrane</keyword>
<reference evidence="2 3" key="2">
    <citation type="submission" date="2008-10" db="EMBL/GenBank/DDBJ databases">
        <authorList>
            <person name="Fulton L."/>
            <person name="Clifton S."/>
            <person name="Fulton B."/>
            <person name="Xu J."/>
            <person name="Minx P."/>
            <person name="Pepin K.H."/>
            <person name="Johnson M."/>
            <person name="Thiruvilangam P."/>
            <person name="Bhonagiri V."/>
            <person name="Nash W.E."/>
            <person name="Mardis E.R."/>
            <person name="Wilson R.K."/>
        </authorList>
    </citation>
    <scope>NUCLEOTIDE SEQUENCE [LARGE SCALE GENOMIC DNA]</scope>
    <source>
        <strain evidence="2 3">DSM 13279</strain>
    </source>
</reference>